<dbReference type="EMBL" id="BMAW01093670">
    <property type="protein sequence ID" value="GFS61515.1"/>
    <property type="molecule type" value="Genomic_DNA"/>
</dbReference>
<organism evidence="1 2">
    <name type="scientific">Nephila pilipes</name>
    <name type="common">Giant wood spider</name>
    <name type="synonym">Nephila maculata</name>
    <dbReference type="NCBI Taxonomy" id="299642"/>
    <lineage>
        <taxon>Eukaryota</taxon>
        <taxon>Metazoa</taxon>
        <taxon>Ecdysozoa</taxon>
        <taxon>Arthropoda</taxon>
        <taxon>Chelicerata</taxon>
        <taxon>Arachnida</taxon>
        <taxon>Araneae</taxon>
        <taxon>Araneomorphae</taxon>
        <taxon>Entelegynae</taxon>
        <taxon>Araneoidea</taxon>
        <taxon>Nephilidae</taxon>
        <taxon>Nephila</taxon>
    </lineage>
</organism>
<feature type="non-terminal residue" evidence="1">
    <location>
        <position position="28"/>
    </location>
</feature>
<protein>
    <submittedName>
        <fullName evidence="1">Uncharacterized protein</fullName>
    </submittedName>
</protein>
<keyword evidence="2" id="KW-1185">Reference proteome</keyword>
<dbReference type="Proteomes" id="UP000887013">
    <property type="component" value="Unassembled WGS sequence"/>
</dbReference>
<dbReference type="AlphaFoldDB" id="A0A8X6JVD0"/>
<evidence type="ECO:0000313" key="1">
    <source>
        <dbReference type="EMBL" id="GFS61515.1"/>
    </source>
</evidence>
<accession>A0A8X6JVD0</accession>
<comment type="caution">
    <text evidence="1">The sequence shown here is derived from an EMBL/GenBank/DDBJ whole genome shotgun (WGS) entry which is preliminary data.</text>
</comment>
<evidence type="ECO:0000313" key="2">
    <source>
        <dbReference type="Proteomes" id="UP000887013"/>
    </source>
</evidence>
<gene>
    <name evidence="1" type="ORF">NPIL_168381</name>
</gene>
<proteinExistence type="predicted"/>
<reference evidence="1" key="1">
    <citation type="submission" date="2020-08" db="EMBL/GenBank/DDBJ databases">
        <title>Multicomponent nature underlies the extraordinary mechanical properties of spider dragline silk.</title>
        <authorList>
            <person name="Kono N."/>
            <person name="Nakamura H."/>
            <person name="Mori M."/>
            <person name="Yoshida Y."/>
            <person name="Ohtoshi R."/>
            <person name="Malay A.D."/>
            <person name="Moran D.A.P."/>
            <person name="Tomita M."/>
            <person name="Numata K."/>
            <person name="Arakawa K."/>
        </authorList>
    </citation>
    <scope>NUCLEOTIDE SEQUENCE</scope>
</reference>
<name>A0A8X6JVD0_NEPPI</name>
<sequence>MRSRTVFCSDPEGEIVTSDCLPGVTMVI</sequence>